<organism evidence="4 5">
    <name type="scientific">Fusarium oxysporum f. sp. cubense (strain race 1)</name>
    <name type="common">Panama disease fungus</name>
    <dbReference type="NCBI Taxonomy" id="1229664"/>
    <lineage>
        <taxon>Eukaryota</taxon>
        <taxon>Fungi</taxon>
        <taxon>Dikarya</taxon>
        <taxon>Ascomycota</taxon>
        <taxon>Pezizomycotina</taxon>
        <taxon>Sordariomycetes</taxon>
        <taxon>Hypocreomycetidae</taxon>
        <taxon>Hypocreales</taxon>
        <taxon>Nectriaceae</taxon>
        <taxon>Fusarium</taxon>
        <taxon>Fusarium oxysporum species complex</taxon>
    </lineage>
</organism>
<dbReference type="SUPFAM" id="SSF57756">
    <property type="entry name" value="Retrovirus zinc finger-like domains"/>
    <property type="match status" value="1"/>
</dbReference>
<keyword evidence="1" id="KW-0479">Metal-binding</keyword>
<keyword evidence="1" id="KW-0863">Zinc-finger</keyword>
<evidence type="ECO:0000313" key="5">
    <source>
        <dbReference type="Proteomes" id="UP000016928"/>
    </source>
</evidence>
<protein>
    <recommendedName>
        <fullName evidence="3">CCHC-type domain-containing protein</fullName>
    </recommendedName>
</protein>
<proteinExistence type="predicted"/>
<evidence type="ECO:0000256" key="2">
    <source>
        <dbReference type="SAM" id="MobiDB-lite"/>
    </source>
</evidence>
<dbReference type="VEuPathDB" id="FungiDB:FOC1_g10000927"/>
<dbReference type="HOGENOM" id="CLU_206085_1_0_1"/>
<feature type="region of interest" description="Disordered" evidence="2">
    <location>
        <begin position="1"/>
        <end position="32"/>
    </location>
</feature>
<sequence>MNIDGQVEGELSRSGGQGGSARPRGRRCGGCGKTGHNARTCQIVVAISDEEYGNLV</sequence>
<reference evidence="5" key="1">
    <citation type="submission" date="2012-09" db="EMBL/GenBank/DDBJ databases">
        <title>Genome sequencing and comparative transcriptomics of race 1 and race 4 of banana pathogen: Fusarium oxysporum f. sp. cubense.</title>
        <authorList>
            <person name="Fang X."/>
            <person name="Huang J."/>
        </authorList>
    </citation>
    <scope>NUCLEOTIDE SEQUENCE [LARGE SCALE GENOMIC DNA]</scope>
    <source>
        <strain evidence="5">race 1</strain>
    </source>
</reference>
<accession>N4UCS8</accession>
<evidence type="ECO:0000313" key="4">
    <source>
        <dbReference type="EMBL" id="ENH66571.1"/>
    </source>
</evidence>
<dbReference type="GO" id="GO:0003676">
    <property type="term" value="F:nucleic acid binding"/>
    <property type="evidence" value="ECO:0007669"/>
    <property type="project" value="InterPro"/>
</dbReference>
<dbReference type="InterPro" id="IPR036875">
    <property type="entry name" value="Znf_CCHC_sf"/>
</dbReference>
<reference evidence="5" key="2">
    <citation type="journal article" date="2014" name="PLoS ONE">
        <title>Genome and Transcriptome Analysis of the Fungal Pathogen Fusarium oxysporum f. sp. cubense Causing Banana Vascular Wilt Disease.</title>
        <authorList>
            <person name="Guo L."/>
            <person name="Han L."/>
            <person name="Yang L."/>
            <person name="Zeng H."/>
            <person name="Fan D."/>
            <person name="Zhu Y."/>
            <person name="Feng Y."/>
            <person name="Wang G."/>
            <person name="Peng C."/>
            <person name="Jiang X."/>
            <person name="Zhou D."/>
            <person name="Ni P."/>
            <person name="Liang C."/>
            <person name="Liu L."/>
            <person name="Wang J."/>
            <person name="Mao C."/>
            <person name="Fang X."/>
            <person name="Peng M."/>
            <person name="Huang J."/>
        </authorList>
    </citation>
    <scope>NUCLEOTIDE SEQUENCE [LARGE SCALE GENOMIC DNA]</scope>
    <source>
        <strain evidence="5">race 1</strain>
    </source>
</reference>
<gene>
    <name evidence="4" type="ORF">FOC1_g10000927</name>
</gene>
<dbReference type="EMBL" id="KB730396">
    <property type="protein sequence ID" value="ENH66571.1"/>
    <property type="molecule type" value="Genomic_DNA"/>
</dbReference>
<dbReference type="GO" id="GO:0008270">
    <property type="term" value="F:zinc ion binding"/>
    <property type="evidence" value="ECO:0007669"/>
    <property type="project" value="UniProtKB-KW"/>
</dbReference>
<keyword evidence="1" id="KW-0862">Zinc</keyword>
<dbReference type="InterPro" id="IPR001878">
    <property type="entry name" value="Znf_CCHC"/>
</dbReference>
<evidence type="ECO:0000256" key="1">
    <source>
        <dbReference type="PROSITE-ProRule" id="PRU00047"/>
    </source>
</evidence>
<dbReference type="PROSITE" id="PS50158">
    <property type="entry name" value="ZF_CCHC"/>
    <property type="match status" value="1"/>
</dbReference>
<feature type="domain" description="CCHC-type" evidence="3">
    <location>
        <begin position="26"/>
        <end position="41"/>
    </location>
</feature>
<evidence type="ECO:0000259" key="3">
    <source>
        <dbReference type="PROSITE" id="PS50158"/>
    </source>
</evidence>
<dbReference type="AlphaFoldDB" id="N4UCS8"/>
<name>N4UCS8_FUSC1</name>
<dbReference type="Proteomes" id="UP000016928">
    <property type="component" value="Unassembled WGS sequence"/>
</dbReference>